<feature type="transmembrane region" description="Helical" evidence="1">
    <location>
        <begin position="206"/>
        <end position="228"/>
    </location>
</feature>
<accession>A0ABY2XK39</accession>
<keyword evidence="1" id="KW-1133">Transmembrane helix</keyword>
<comment type="caution">
    <text evidence="2">The sequence shown here is derived from an EMBL/GenBank/DDBJ whole genome shotgun (WGS) entry which is preliminary data.</text>
</comment>
<name>A0ABY2XK39_9GAMM</name>
<feature type="transmembrane region" description="Helical" evidence="1">
    <location>
        <begin position="252"/>
        <end position="270"/>
    </location>
</feature>
<gene>
    <name evidence="2" type="ORF">FGS76_10780</name>
</gene>
<evidence type="ECO:0000313" key="2">
    <source>
        <dbReference type="EMBL" id="TMW12394.1"/>
    </source>
</evidence>
<dbReference type="RefSeq" id="WP_138772650.1">
    <property type="nucleotide sequence ID" value="NZ_JBHSSX010000017.1"/>
</dbReference>
<keyword evidence="1" id="KW-0472">Membrane</keyword>
<keyword evidence="1" id="KW-0812">Transmembrane</keyword>
<dbReference type="EMBL" id="VCQT01000034">
    <property type="protein sequence ID" value="TMW12394.1"/>
    <property type="molecule type" value="Genomic_DNA"/>
</dbReference>
<sequence>MSGESEGDNAAALSAAVLRGDEGHYVVLPCEPSQFGGFVSGLLGKTQVLKGIVDGVFDVTSNEIENVFHLVNTRVGEQNEGSLVHFSITVHYSNGTSITHNDVSKFRSYSPVDSCHPFEVVLNFTYLIKFPAETVPKKQEIEVAVIAEGDSRNGSRRFVDGVFEYKIDYTNRTWATDVGSLLKNHGETFVEKTSGIKRWLRDHSDVILLTICSLVAMFSILFFCVDFYKDIPSYLSASRNLSDGVASCFKELLVGGAVLSILVLFLNWIYRVSEFSMYLPLRSFIVLSEQDVKRRKRAKRRMSYRWGLVVASWVFSVVAGLVANCINSIGLF</sequence>
<feature type="transmembrane region" description="Helical" evidence="1">
    <location>
        <begin position="303"/>
        <end position="323"/>
    </location>
</feature>
<proteinExistence type="predicted"/>
<organism evidence="2 3">
    <name type="scientific">Alloalcanivorax gelatiniphagus</name>
    <dbReference type="NCBI Taxonomy" id="1194167"/>
    <lineage>
        <taxon>Bacteria</taxon>
        <taxon>Pseudomonadati</taxon>
        <taxon>Pseudomonadota</taxon>
        <taxon>Gammaproteobacteria</taxon>
        <taxon>Oceanospirillales</taxon>
        <taxon>Alcanivoracaceae</taxon>
        <taxon>Alloalcanivorax</taxon>
    </lineage>
</organism>
<keyword evidence="3" id="KW-1185">Reference proteome</keyword>
<reference evidence="2 3" key="1">
    <citation type="submission" date="2019-05" db="EMBL/GenBank/DDBJ databases">
        <title>Genome of Alcanivorax gelatiniphagus, an oil degrading marine bacteria.</title>
        <authorList>
            <person name="Kwon K.K."/>
        </authorList>
    </citation>
    <scope>NUCLEOTIDE SEQUENCE [LARGE SCALE GENOMIC DNA]</scope>
    <source>
        <strain evidence="2 3">MEBiC 08158</strain>
    </source>
</reference>
<evidence type="ECO:0000313" key="3">
    <source>
        <dbReference type="Proteomes" id="UP000739180"/>
    </source>
</evidence>
<protein>
    <submittedName>
        <fullName evidence="2">Uncharacterized protein</fullName>
    </submittedName>
</protein>
<dbReference type="Proteomes" id="UP000739180">
    <property type="component" value="Unassembled WGS sequence"/>
</dbReference>
<evidence type="ECO:0000256" key="1">
    <source>
        <dbReference type="SAM" id="Phobius"/>
    </source>
</evidence>